<dbReference type="EMBL" id="FNBT01000004">
    <property type="protein sequence ID" value="SDF52539.1"/>
    <property type="molecule type" value="Genomic_DNA"/>
</dbReference>
<dbReference type="InterPro" id="IPR029787">
    <property type="entry name" value="Nucleotide_cyclase"/>
</dbReference>
<evidence type="ECO:0000256" key="1">
    <source>
        <dbReference type="SAM" id="MobiDB-lite"/>
    </source>
</evidence>
<keyword evidence="2" id="KW-0812">Transmembrane</keyword>
<dbReference type="FunFam" id="3.30.70.270:FF:000001">
    <property type="entry name" value="Diguanylate cyclase domain protein"/>
    <property type="match status" value="1"/>
</dbReference>
<feature type="transmembrane region" description="Helical" evidence="2">
    <location>
        <begin position="88"/>
        <end position="108"/>
    </location>
</feature>
<evidence type="ECO:0000259" key="3">
    <source>
        <dbReference type="PROSITE" id="PS50887"/>
    </source>
</evidence>
<dbReference type="RefSeq" id="WP_255362370.1">
    <property type="nucleotide sequence ID" value="NZ_FNBT01000004.1"/>
</dbReference>
<dbReference type="Pfam" id="PF00990">
    <property type="entry name" value="GGDEF"/>
    <property type="match status" value="1"/>
</dbReference>
<dbReference type="InterPro" id="IPR050469">
    <property type="entry name" value="Diguanylate_Cyclase"/>
</dbReference>
<organism evidence="4 5">
    <name type="scientific">Blastococcus aurantiacus</name>
    <dbReference type="NCBI Taxonomy" id="1550231"/>
    <lineage>
        <taxon>Bacteria</taxon>
        <taxon>Bacillati</taxon>
        <taxon>Actinomycetota</taxon>
        <taxon>Actinomycetes</taxon>
        <taxon>Geodermatophilales</taxon>
        <taxon>Geodermatophilaceae</taxon>
        <taxon>Blastococcus</taxon>
    </lineage>
</organism>
<evidence type="ECO:0000313" key="5">
    <source>
        <dbReference type="Proteomes" id="UP000199406"/>
    </source>
</evidence>
<dbReference type="GO" id="GO:0005886">
    <property type="term" value="C:plasma membrane"/>
    <property type="evidence" value="ECO:0007669"/>
    <property type="project" value="TreeGrafter"/>
</dbReference>
<proteinExistence type="predicted"/>
<accession>A0A1G7LUA0</accession>
<dbReference type="STRING" id="1550231.SAMN05660662_2489"/>
<dbReference type="PROSITE" id="PS50887">
    <property type="entry name" value="GGDEF"/>
    <property type="match status" value="1"/>
</dbReference>
<dbReference type="NCBIfam" id="TIGR00254">
    <property type="entry name" value="GGDEF"/>
    <property type="match status" value="1"/>
</dbReference>
<sequence>MIGRPSHASDLSSGDGAGERRLPAGLDSRVAALSLAALLLIGALMGSLNLLVDGVLRDGAGRWAYAATMALLFALSAHLAIRRRVGQAHTFGLVLLGDVIYLVVVLCIEDPLRYATPLMLLFPALAGAWFLPLRPLCVHMIATTGICLAALWPSYDSAVGLIVQAGVSAGTLNAAAMGVYLLRQRVQRLLVATETLSHQDALTGLYNRRYLVEQAPRMWGQARRDGVQLSAMVLDLDHFKRLNDEFGHAVGDSVLRAVARSLTGAVRPADLLARTGGEELVVLGSVGVVAEGRRLAERLRLAVANARSDDGHAVTASIGIAVARPVEGEDPVAALWRLVDRADAAMYVAKRSGRDRVALADRPRSRAGHAESSTWQRGHAPGSAGWSETSRAVGSAEL</sequence>
<dbReference type="SMART" id="SM00267">
    <property type="entry name" value="GGDEF"/>
    <property type="match status" value="1"/>
</dbReference>
<gene>
    <name evidence="4" type="ORF">SAMN05660662_2489</name>
</gene>
<dbReference type="GO" id="GO:0043709">
    <property type="term" value="P:cell adhesion involved in single-species biofilm formation"/>
    <property type="evidence" value="ECO:0007669"/>
    <property type="project" value="TreeGrafter"/>
</dbReference>
<dbReference type="Gene3D" id="3.30.70.270">
    <property type="match status" value="1"/>
</dbReference>
<feature type="domain" description="GGDEF" evidence="3">
    <location>
        <begin position="227"/>
        <end position="362"/>
    </location>
</feature>
<feature type="transmembrane region" description="Helical" evidence="2">
    <location>
        <begin position="30"/>
        <end position="51"/>
    </location>
</feature>
<dbReference type="Proteomes" id="UP000199406">
    <property type="component" value="Unassembled WGS sequence"/>
</dbReference>
<keyword evidence="2" id="KW-1133">Transmembrane helix</keyword>
<feature type="transmembrane region" description="Helical" evidence="2">
    <location>
        <begin position="63"/>
        <end position="81"/>
    </location>
</feature>
<dbReference type="PANTHER" id="PTHR45138">
    <property type="entry name" value="REGULATORY COMPONENTS OF SENSORY TRANSDUCTION SYSTEM"/>
    <property type="match status" value="1"/>
</dbReference>
<name>A0A1G7LUA0_9ACTN</name>
<dbReference type="AlphaFoldDB" id="A0A1G7LUA0"/>
<keyword evidence="5" id="KW-1185">Reference proteome</keyword>
<feature type="transmembrane region" description="Helical" evidence="2">
    <location>
        <begin position="114"/>
        <end position="131"/>
    </location>
</feature>
<dbReference type="InterPro" id="IPR000160">
    <property type="entry name" value="GGDEF_dom"/>
</dbReference>
<dbReference type="GO" id="GO:1902201">
    <property type="term" value="P:negative regulation of bacterial-type flagellum-dependent cell motility"/>
    <property type="evidence" value="ECO:0007669"/>
    <property type="project" value="TreeGrafter"/>
</dbReference>
<evidence type="ECO:0000256" key="2">
    <source>
        <dbReference type="SAM" id="Phobius"/>
    </source>
</evidence>
<dbReference type="SUPFAM" id="SSF55073">
    <property type="entry name" value="Nucleotide cyclase"/>
    <property type="match status" value="1"/>
</dbReference>
<feature type="region of interest" description="Disordered" evidence="1">
    <location>
        <begin position="359"/>
        <end position="398"/>
    </location>
</feature>
<dbReference type="InterPro" id="IPR043128">
    <property type="entry name" value="Rev_trsase/Diguanyl_cyclase"/>
</dbReference>
<evidence type="ECO:0000313" key="4">
    <source>
        <dbReference type="EMBL" id="SDF52539.1"/>
    </source>
</evidence>
<dbReference type="GO" id="GO:0052621">
    <property type="term" value="F:diguanylate cyclase activity"/>
    <property type="evidence" value="ECO:0007669"/>
    <property type="project" value="TreeGrafter"/>
</dbReference>
<feature type="transmembrane region" description="Helical" evidence="2">
    <location>
        <begin position="161"/>
        <end position="182"/>
    </location>
</feature>
<dbReference type="CDD" id="cd01949">
    <property type="entry name" value="GGDEF"/>
    <property type="match status" value="1"/>
</dbReference>
<protein>
    <submittedName>
        <fullName evidence="4">Diguanylate cyclase (GGDEF) domain-containing protein</fullName>
    </submittedName>
</protein>
<reference evidence="5" key="1">
    <citation type="submission" date="2016-10" db="EMBL/GenBank/DDBJ databases">
        <authorList>
            <person name="Varghese N."/>
            <person name="Submissions S."/>
        </authorList>
    </citation>
    <scope>NUCLEOTIDE SEQUENCE [LARGE SCALE GENOMIC DNA]</scope>
    <source>
        <strain evidence="5">DSM 44268</strain>
    </source>
</reference>
<dbReference type="PANTHER" id="PTHR45138:SF9">
    <property type="entry name" value="DIGUANYLATE CYCLASE DGCM-RELATED"/>
    <property type="match status" value="1"/>
</dbReference>
<keyword evidence="2" id="KW-0472">Membrane</keyword>